<feature type="signal peptide" evidence="4">
    <location>
        <begin position="1"/>
        <end position="16"/>
    </location>
</feature>
<evidence type="ECO:0000256" key="2">
    <source>
        <dbReference type="ARBA" id="ARBA00022801"/>
    </source>
</evidence>
<dbReference type="EMBL" id="KN827268">
    <property type="protein sequence ID" value="KIK76836.1"/>
    <property type="molecule type" value="Genomic_DNA"/>
</dbReference>
<keyword evidence="2" id="KW-0378">Hydrolase</keyword>
<feature type="chain" id="PRO_5002208781" evidence="4">
    <location>
        <begin position="17"/>
        <end position="148"/>
    </location>
</feature>
<dbReference type="GO" id="GO:0016998">
    <property type="term" value="P:cell wall macromolecule catabolic process"/>
    <property type="evidence" value="ECO:0007669"/>
    <property type="project" value="InterPro"/>
</dbReference>
<dbReference type="GO" id="GO:0009253">
    <property type="term" value="P:peptidoglycan catabolic process"/>
    <property type="evidence" value="ECO:0007669"/>
    <property type="project" value="InterPro"/>
</dbReference>
<organism evidence="5 6">
    <name type="scientific">Paxillus rubicundulus Ve08.2h10</name>
    <dbReference type="NCBI Taxonomy" id="930991"/>
    <lineage>
        <taxon>Eukaryota</taxon>
        <taxon>Fungi</taxon>
        <taxon>Dikarya</taxon>
        <taxon>Basidiomycota</taxon>
        <taxon>Agaricomycotina</taxon>
        <taxon>Agaricomycetes</taxon>
        <taxon>Agaricomycetidae</taxon>
        <taxon>Boletales</taxon>
        <taxon>Paxilineae</taxon>
        <taxon>Paxillaceae</taxon>
        <taxon>Paxillus</taxon>
    </lineage>
</organism>
<feature type="non-terminal residue" evidence="5">
    <location>
        <position position="148"/>
    </location>
</feature>
<keyword evidence="6" id="KW-1185">Reference proteome</keyword>
<gene>
    <name evidence="5" type="ORF">PAXRUDRAFT_835202</name>
</gene>
<comment type="similarity">
    <text evidence="1">Belongs to the glycosyl hydrolase 25 family.</text>
</comment>
<dbReference type="InParanoid" id="A0A0D0CZX7"/>
<dbReference type="AlphaFoldDB" id="A0A0D0CZX7"/>
<keyword evidence="4" id="KW-0732">Signal</keyword>
<dbReference type="Gene3D" id="3.20.20.80">
    <property type="entry name" value="Glycosidases"/>
    <property type="match status" value="2"/>
</dbReference>
<protein>
    <submittedName>
        <fullName evidence="5">Unplaced genomic scaffold scaffold_2446, whole genome shotgun sequence</fullName>
    </submittedName>
</protein>
<dbReference type="SMART" id="SM00641">
    <property type="entry name" value="Glyco_25"/>
    <property type="match status" value="1"/>
</dbReference>
<dbReference type="HOGENOM" id="CLU_044973_9_1_1"/>
<dbReference type="GO" id="GO:0016052">
    <property type="term" value="P:carbohydrate catabolic process"/>
    <property type="evidence" value="ECO:0007669"/>
    <property type="project" value="TreeGrafter"/>
</dbReference>
<keyword evidence="3" id="KW-0326">Glycosidase</keyword>
<dbReference type="InterPro" id="IPR017853">
    <property type="entry name" value="GH"/>
</dbReference>
<dbReference type="SUPFAM" id="SSF51445">
    <property type="entry name" value="(Trans)glycosidases"/>
    <property type="match status" value="1"/>
</dbReference>
<sequence>MKYLASLALALAVSSATPVKRADPHGIDVSSHQPNIDWTTVNNRLLFSAYINPYFSSQYTGATKAGLIRGGYHFAHPDSSSGAAQAKYFLAHGDHGAECYGLTASAVASTIGTLPAGWEYTSFWQYADAGPNPGDADLWNGDLAGLKR</sequence>
<dbReference type="InterPro" id="IPR002053">
    <property type="entry name" value="Glyco_hydro_25"/>
</dbReference>
<evidence type="ECO:0000313" key="6">
    <source>
        <dbReference type="Proteomes" id="UP000054538"/>
    </source>
</evidence>
<dbReference type="InterPro" id="IPR018077">
    <property type="entry name" value="Glyco_hydro_fam25_subgr"/>
</dbReference>
<reference evidence="6" key="2">
    <citation type="submission" date="2015-01" db="EMBL/GenBank/DDBJ databases">
        <title>Evolutionary Origins and Diversification of the Mycorrhizal Mutualists.</title>
        <authorList>
            <consortium name="DOE Joint Genome Institute"/>
            <consortium name="Mycorrhizal Genomics Consortium"/>
            <person name="Kohler A."/>
            <person name="Kuo A."/>
            <person name="Nagy L.G."/>
            <person name="Floudas D."/>
            <person name="Copeland A."/>
            <person name="Barry K.W."/>
            <person name="Cichocki N."/>
            <person name="Veneault-Fourrey C."/>
            <person name="LaButti K."/>
            <person name="Lindquist E.A."/>
            <person name="Lipzen A."/>
            <person name="Lundell T."/>
            <person name="Morin E."/>
            <person name="Murat C."/>
            <person name="Riley R."/>
            <person name="Ohm R."/>
            <person name="Sun H."/>
            <person name="Tunlid A."/>
            <person name="Henrissat B."/>
            <person name="Grigoriev I.V."/>
            <person name="Hibbett D.S."/>
            <person name="Martin F."/>
        </authorList>
    </citation>
    <scope>NUCLEOTIDE SEQUENCE [LARGE SCALE GENOMIC DNA]</scope>
    <source>
        <strain evidence="6">Ve08.2h10</strain>
    </source>
</reference>
<evidence type="ECO:0000256" key="1">
    <source>
        <dbReference type="ARBA" id="ARBA00010646"/>
    </source>
</evidence>
<name>A0A0D0CZX7_9AGAM</name>
<dbReference type="OrthoDB" id="6590422at2759"/>
<dbReference type="PANTHER" id="PTHR34135">
    <property type="entry name" value="LYSOZYME"/>
    <property type="match status" value="1"/>
</dbReference>
<dbReference type="Pfam" id="PF01183">
    <property type="entry name" value="Glyco_hydro_25"/>
    <property type="match status" value="1"/>
</dbReference>
<dbReference type="Proteomes" id="UP000054538">
    <property type="component" value="Unassembled WGS sequence"/>
</dbReference>
<proteinExistence type="inferred from homology"/>
<reference evidence="5 6" key="1">
    <citation type="submission" date="2014-04" db="EMBL/GenBank/DDBJ databases">
        <authorList>
            <consortium name="DOE Joint Genome Institute"/>
            <person name="Kuo A."/>
            <person name="Kohler A."/>
            <person name="Jargeat P."/>
            <person name="Nagy L.G."/>
            <person name="Floudas D."/>
            <person name="Copeland A."/>
            <person name="Barry K.W."/>
            <person name="Cichocki N."/>
            <person name="Veneault-Fourrey C."/>
            <person name="LaButti K."/>
            <person name="Lindquist E.A."/>
            <person name="Lipzen A."/>
            <person name="Lundell T."/>
            <person name="Morin E."/>
            <person name="Murat C."/>
            <person name="Sun H."/>
            <person name="Tunlid A."/>
            <person name="Henrissat B."/>
            <person name="Grigoriev I.V."/>
            <person name="Hibbett D.S."/>
            <person name="Martin F."/>
            <person name="Nordberg H.P."/>
            <person name="Cantor M.N."/>
            <person name="Hua S.X."/>
        </authorList>
    </citation>
    <scope>NUCLEOTIDE SEQUENCE [LARGE SCALE GENOMIC DNA]</scope>
    <source>
        <strain evidence="5 6">Ve08.2h10</strain>
    </source>
</reference>
<evidence type="ECO:0000313" key="5">
    <source>
        <dbReference type="EMBL" id="KIK76836.1"/>
    </source>
</evidence>
<dbReference type="GO" id="GO:0003796">
    <property type="term" value="F:lysozyme activity"/>
    <property type="evidence" value="ECO:0007669"/>
    <property type="project" value="InterPro"/>
</dbReference>
<evidence type="ECO:0000256" key="4">
    <source>
        <dbReference type="SAM" id="SignalP"/>
    </source>
</evidence>
<evidence type="ECO:0000256" key="3">
    <source>
        <dbReference type="ARBA" id="ARBA00023295"/>
    </source>
</evidence>
<dbReference type="PANTHER" id="PTHR34135:SF2">
    <property type="entry name" value="LYSOZYME"/>
    <property type="match status" value="1"/>
</dbReference>
<accession>A0A0D0CZX7</accession>